<protein>
    <submittedName>
        <fullName evidence="1">Uncharacterized protein</fullName>
    </submittedName>
</protein>
<evidence type="ECO:0000313" key="1">
    <source>
        <dbReference type="EMBL" id="GIY13863.1"/>
    </source>
</evidence>
<organism evidence="1 2">
    <name type="scientific">Caerostris darwini</name>
    <dbReference type="NCBI Taxonomy" id="1538125"/>
    <lineage>
        <taxon>Eukaryota</taxon>
        <taxon>Metazoa</taxon>
        <taxon>Ecdysozoa</taxon>
        <taxon>Arthropoda</taxon>
        <taxon>Chelicerata</taxon>
        <taxon>Arachnida</taxon>
        <taxon>Araneae</taxon>
        <taxon>Araneomorphae</taxon>
        <taxon>Entelegynae</taxon>
        <taxon>Araneoidea</taxon>
        <taxon>Araneidae</taxon>
        <taxon>Caerostris</taxon>
    </lineage>
</organism>
<comment type="caution">
    <text evidence="1">The sequence shown here is derived from an EMBL/GenBank/DDBJ whole genome shotgun (WGS) entry which is preliminary data.</text>
</comment>
<dbReference type="EMBL" id="BPLQ01005290">
    <property type="protein sequence ID" value="GIY13863.1"/>
    <property type="molecule type" value="Genomic_DNA"/>
</dbReference>
<dbReference type="AlphaFoldDB" id="A0AAV4R1C6"/>
<gene>
    <name evidence="1" type="ORF">CDAR_524711</name>
</gene>
<reference evidence="1 2" key="1">
    <citation type="submission" date="2021-06" db="EMBL/GenBank/DDBJ databases">
        <title>Caerostris darwini draft genome.</title>
        <authorList>
            <person name="Kono N."/>
            <person name="Arakawa K."/>
        </authorList>
    </citation>
    <scope>NUCLEOTIDE SEQUENCE [LARGE SCALE GENOMIC DNA]</scope>
</reference>
<name>A0AAV4R1C6_9ARAC</name>
<accession>A0AAV4R1C6</accession>
<evidence type="ECO:0000313" key="2">
    <source>
        <dbReference type="Proteomes" id="UP001054837"/>
    </source>
</evidence>
<keyword evidence="2" id="KW-1185">Reference proteome</keyword>
<sequence length="108" mass="12062">MRILRVARQQLRHGIVELSGVLRAADDPIVSRDALWAGRFAPSTLSPRGWRRCERRNALFLVQLGSGRFVTVKELSHLFKDRVDGKGTLDSRTQVIACLSIQDAGPSH</sequence>
<dbReference type="Proteomes" id="UP001054837">
    <property type="component" value="Unassembled WGS sequence"/>
</dbReference>
<proteinExistence type="predicted"/>